<evidence type="ECO:0000256" key="1">
    <source>
        <dbReference type="SAM" id="Coils"/>
    </source>
</evidence>
<reference evidence="3" key="1">
    <citation type="submission" date="2016-11" db="EMBL/GenBank/DDBJ databases">
        <authorList>
            <person name="Varghese N."/>
            <person name="Submissions S."/>
        </authorList>
    </citation>
    <scope>NUCLEOTIDE SEQUENCE [LARGE SCALE GENOMIC DNA]</scope>
    <source>
        <strain evidence="3">DSM 14826</strain>
    </source>
</reference>
<keyword evidence="3" id="KW-1185">Reference proteome</keyword>
<evidence type="ECO:0000313" key="3">
    <source>
        <dbReference type="Proteomes" id="UP000243547"/>
    </source>
</evidence>
<dbReference type="Gene3D" id="1.10.287.1700">
    <property type="match status" value="1"/>
</dbReference>
<evidence type="ECO:0000313" key="2">
    <source>
        <dbReference type="EMBL" id="SHJ58971.1"/>
    </source>
</evidence>
<dbReference type="AlphaFoldDB" id="A0A1M6KJG1"/>
<proteinExistence type="predicted"/>
<dbReference type="Proteomes" id="UP000243547">
    <property type="component" value="Unassembled WGS sequence"/>
</dbReference>
<keyword evidence="1" id="KW-0175">Coiled coil</keyword>
<dbReference type="STRING" id="1120989.SAMN02745227_00141"/>
<keyword evidence="2" id="KW-0282">Flagellum</keyword>
<dbReference type="RefSeq" id="WP_072905363.1">
    <property type="nucleotide sequence ID" value="NZ_FRAI01000005.1"/>
</dbReference>
<accession>A0A1M6KJG1</accession>
<organism evidence="2 3">
    <name type="scientific">Anaerobranca californiensis DSM 14826</name>
    <dbReference type="NCBI Taxonomy" id="1120989"/>
    <lineage>
        <taxon>Bacteria</taxon>
        <taxon>Bacillati</taxon>
        <taxon>Bacillota</taxon>
        <taxon>Clostridia</taxon>
        <taxon>Eubacteriales</taxon>
        <taxon>Proteinivoracaceae</taxon>
        <taxon>Anaerobranca</taxon>
    </lineage>
</organism>
<gene>
    <name evidence="2" type="ORF">SAMN02745227_00141</name>
</gene>
<dbReference type="EMBL" id="FRAI01000005">
    <property type="protein sequence ID" value="SHJ58971.1"/>
    <property type="molecule type" value="Genomic_DNA"/>
</dbReference>
<name>A0A1M6KJG1_9FIRM</name>
<feature type="coiled-coil region" evidence="1">
    <location>
        <begin position="26"/>
        <end position="107"/>
    </location>
</feature>
<dbReference type="OrthoDB" id="2087173at2"/>
<keyword evidence="2" id="KW-0969">Cilium</keyword>
<keyword evidence="2" id="KW-0966">Cell projection</keyword>
<sequence>MQKFNFKLQKLLDYKKTLLDEQVSKISVLNKEISDCQKKIDDINERIATLSKVIFEKNKVVTGDFLFIHKRYINDLKSLMDNLIRQKGLLEKNLQQVKDKAISLQKEFKIISTLKEKKFVEYKQQLDYQQQTILDDLVVSRKFLGGA</sequence>
<dbReference type="InterPro" id="IPR053716">
    <property type="entry name" value="Flag_assembly_chemotaxis_eff"/>
</dbReference>
<protein>
    <submittedName>
        <fullName evidence="2">Flagellar export protein FliJ</fullName>
    </submittedName>
</protein>